<evidence type="ECO:0000259" key="3">
    <source>
        <dbReference type="Pfam" id="PF02885"/>
    </source>
</evidence>
<evidence type="ECO:0000313" key="5">
    <source>
        <dbReference type="Proteomes" id="UP001157418"/>
    </source>
</evidence>
<dbReference type="FunFam" id="1.20.970.10:FF:000009">
    <property type="entry name" value="Anthranilate phosphoribosyltransferase, chloroplastic"/>
    <property type="match status" value="1"/>
</dbReference>
<evidence type="ECO:0000256" key="1">
    <source>
        <dbReference type="ARBA" id="ARBA00022676"/>
    </source>
</evidence>
<dbReference type="InterPro" id="IPR017459">
    <property type="entry name" value="Glycosyl_Trfase_fam3_N_dom"/>
</dbReference>
<organism evidence="4 5">
    <name type="scientific">Lactuca virosa</name>
    <dbReference type="NCBI Taxonomy" id="75947"/>
    <lineage>
        <taxon>Eukaryota</taxon>
        <taxon>Viridiplantae</taxon>
        <taxon>Streptophyta</taxon>
        <taxon>Embryophyta</taxon>
        <taxon>Tracheophyta</taxon>
        <taxon>Spermatophyta</taxon>
        <taxon>Magnoliopsida</taxon>
        <taxon>eudicotyledons</taxon>
        <taxon>Gunneridae</taxon>
        <taxon>Pentapetalae</taxon>
        <taxon>asterids</taxon>
        <taxon>campanulids</taxon>
        <taxon>Asterales</taxon>
        <taxon>Asteraceae</taxon>
        <taxon>Cichorioideae</taxon>
        <taxon>Cichorieae</taxon>
        <taxon>Lactucinae</taxon>
        <taxon>Lactuca</taxon>
    </lineage>
</organism>
<dbReference type="GO" id="GO:0000162">
    <property type="term" value="P:L-tryptophan biosynthetic process"/>
    <property type="evidence" value="ECO:0007669"/>
    <property type="project" value="InterPro"/>
</dbReference>
<dbReference type="PANTHER" id="PTHR43285">
    <property type="entry name" value="ANTHRANILATE PHOSPHORIBOSYLTRANSFERASE"/>
    <property type="match status" value="1"/>
</dbReference>
<comment type="caution">
    <text evidence="4">The sequence shown here is derived from an EMBL/GenBank/DDBJ whole genome shotgun (WGS) entry which is preliminary data.</text>
</comment>
<reference evidence="4 5" key="1">
    <citation type="submission" date="2022-01" db="EMBL/GenBank/DDBJ databases">
        <authorList>
            <person name="Xiong W."/>
            <person name="Schranz E."/>
        </authorList>
    </citation>
    <scope>NUCLEOTIDE SEQUENCE [LARGE SCALE GENOMIC DNA]</scope>
</reference>
<dbReference type="PANTHER" id="PTHR43285:SF2">
    <property type="entry name" value="ANTHRANILATE PHOSPHORIBOSYLTRANSFERASE"/>
    <property type="match status" value="1"/>
</dbReference>
<protein>
    <recommendedName>
        <fullName evidence="3">Glycosyl transferase family 3 N-terminal domain-containing protein</fullName>
    </recommendedName>
</protein>
<dbReference type="GO" id="GO:0005829">
    <property type="term" value="C:cytosol"/>
    <property type="evidence" value="ECO:0007669"/>
    <property type="project" value="TreeGrafter"/>
</dbReference>
<dbReference type="Pfam" id="PF02885">
    <property type="entry name" value="Glycos_trans_3N"/>
    <property type="match status" value="1"/>
</dbReference>
<dbReference type="AlphaFoldDB" id="A0AAU9PCR1"/>
<accession>A0AAU9PCR1</accession>
<name>A0AAU9PCR1_9ASTR</name>
<dbReference type="InterPro" id="IPR005940">
    <property type="entry name" value="Anthranilate_Pribosyl_Tfrase"/>
</dbReference>
<feature type="domain" description="Glycosyl transferase family 3 N-terminal" evidence="3">
    <location>
        <begin position="75"/>
        <end position="135"/>
    </location>
</feature>
<dbReference type="GO" id="GO:0004048">
    <property type="term" value="F:anthranilate phosphoribosyltransferase activity"/>
    <property type="evidence" value="ECO:0007669"/>
    <property type="project" value="InterPro"/>
</dbReference>
<dbReference type="Gene3D" id="1.20.970.10">
    <property type="entry name" value="Transferase, Pyrimidine Nucleoside Phosphorylase, Chain C"/>
    <property type="match status" value="1"/>
</dbReference>
<dbReference type="SUPFAM" id="SSF47648">
    <property type="entry name" value="Nucleoside phosphorylase/phosphoribosyltransferase N-terminal domain"/>
    <property type="match status" value="1"/>
</dbReference>
<keyword evidence="2" id="KW-0808">Transferase</keyword>
<dbReference type="EMBL" id="CAKMRJ010005634">
    <property type="protein sequence ID" value="CAH1448010.1"/>
    <property type="molecule type" value="Genomic_DNA"/>
</dbReference>
<keyword evidence="1" id="KW-0328">Glycosyltransferase</keyword>
<evidence type="ECO:0000256" key="2">
    <source>
        <dbReference type="ARBA" id="ARBA00022679"/>
    </source>
</evidence>
<evidence type="ECO:0000313" key="4">
    <source>
        <dbReference type="EMBL" id="CAH1448010.1"/>
    </source>
</evidence>
<dbReference type="InterPro" id="IPR036320">
    <property type="entry name" value="Glycosyl_Trfase_fam3_N_dom_sf"/>
</dbReference>
<sequence>MVISTLTMFIGSVKEEVVRMNMKNKFYGVGQCERKMNFCEKEDEFSGGEKSAGLLKTQLLKPTTTSISKTTSFSQLIESLIDRKNLKEAEAEESLDFLLQDANESLISVFLVLLRAKGETYEEVVELARSMFKHCR</sequence>
<keyword evidence="5" id="KW-1185">Reference proteome</keyword>
<proteinExistence type="predicted"/>
<gene>
    <name evidence="4" type="ORF">LVIROSA_LOCUS33579</name>
</gene>
<dbReference type="Proteomes" id="UP001157418">
    <property type="component" value="Unassembled WGS sequence"/>
</dbReference>